<keyword evidence="13" id="KW-0325">Glycoprotein</keyword>
<evidence type="ECO:0000313" key="20">
    <source>
        <dbReference type="Proteomes" id="UP001557470"/>
    </source>
</evidence>
<feature type="signal peptide" evidence="17">
    <location>
        <begin position="1"/>
        <end position="26"/>
    </location>
</feature>
<feature type="transmembrane region" description="Helical" evidence="16">
    <location>
        <begin position="275"/>
        <end position="297"/>
    </location>
</feature>
<keyword evidence="12" id="KW-1015">Disulfide bond</keyword>
<dbReference type="InterPro" id="IPR042842">
    <property type="entry name" value="CD226"/>
</dbReference>
<keyword evidence="11 16" id="KW-0472">Membrane</keyword>
<evidence type="ECO:0000256" key="13">
    <source>
        <dbReference type="ARBA" id="ARBA00023180"/>
    </source>
</evidence>
<evidence type="ECO:0000256" key="11">
    <source>
        <dbReference type="ARBA" id="ARBA00023136"/>
    </source>
</evidence>
<evidence type="ECO:0000256" key="9">
    <source>
        <dbReference type="ARBA" id="ARBA00022949"/>
    </source>
</evidence>
<keyword evidence="9" id="KW-0965">Cell junction</keyword>
<dbReference type="Proteomes" id="UP001557470">
    <property type="component" value="Unassembled WGS sequence"/>
</dbReference>
<keyword evidence="20" id="KW-1185">Reference proteome</keyword>
<dbReference type="AlphaFoldDB" id="A0ABD0XX73"/>
<evidence type="ECO:0000256" key="6">
    <source>
        <dbReference type="ARBA" id="ARBA00022729"/>
    </source>
</evidence>
<keyword evidence="6 17" id="KW-0732">Signal</keyword>
<organism evidence="19 20">
    <name type="scientific">Umbra pygmaea</name>
    <name type="common">Eastern mudminnow</name>
    <dbReference type="NCBI Taxonomy" id="75934"/>
    <lineage>
        <taxon>Eukaryota</taxon>
        <taxon>Metazoa</taxon>
        <taxon>Chordata</taxon>
        <taxon>Craniata</taxon>
        <taxon>Vertebrata</taxon>
        <taxon>Euteleostomi</taxon>
        <taxon>Actinopterygii</taxon>
        <taxon>Neopterygii</taxon>
        <taxon>Teleostei</taxon>
        <taxon>Protacanthopterygii</taxon>
        <taxon>Esociformes</taxon>
        <taxon>Umbridae</taxon>
        <taxon>Umbra</taxon>
    </lineage>
</organism>
<evidence type="ECO:0000256" key="12">
    <source>
        <dbReference type="ARBA" id="ARBA00023157"/>
    </source>
</evidence>
<evidence type="ECO:0000256" key="14">
    <source>
        <dbReference type="ARBA" id="ARBA00058274"/>
    </source>
</evidence>
<proteinExistence type="inferred from homology"/>
<feature type="domain" description="Ig-like" evidence="18">
    <location>
        <begin position="177"/>
        <end position="263"/>
    </location>
</feature>
<dbReference type="GO" id="GO:0005886">
    <property type="term" value="C:plasma membrane"/>
    <property type="evidence" value="ECO:0007669"/>
    <property type="project" value="UniProtKB-SubCell"/>
</dbReference>
<evidence type="ECO:0000256" key="5">
    <source>
        <dbReference type="ARBA" id="ARBA00022692"/>
    </source>
</evidence>
<evidence type="ECO:0000256" key="15">
    <source>
        <dbReference type="ARBA" id="ARBA00062858"/>
    </source>
</evidence>
<keyword evidence="7" id="KW-0677">Repeat</keyword>
<gene>
    <name evidence="19" type="ORF">UPYG_G00075010</name>
</gene>
<evidence type="ECO:0000256" key="17">
    <source>
        <dbReference type="SAM" id="SignalP"/>
    </source>
</evidence>
<dbReference type="PROSITE" id="PS50835">
    <property type="entry name" value="IG_LIKE"/>
    <property type="match status" value="2"/>
</dbReference>
<feature type="chain" id="PRO_5044796849" description="Ig-like domain-containing protein" evidence="17">
    <location>
        <begin position="27"/>
        <end position="359"/>
    </location>
</feature>
<reference evidence="19 20" key="1">
    <citation type="submission" date="2024-06" db="EMBL/GenBank/DDBJ databases">
        <authorList>
            <person name="Pan Q."/>
            <person name="Wen M."/>
            <person name="Jouanno E."/>
            <person name="Zahm M."/>
            <person name="Klopp C."/>
            <person name="Cabau C."/>
            <person name="Louis A."/>
            <person name="Berthelot C."/>
            <person name="Parey E."/>
            <person name="Roest Crollius H."/>
            <person name="Montfort J."/>
            <person name="Robinson-Rechavi M."/>
            <person name="Bouchez O."/>
            <person name="Lampietro C."/>
            <person name="Lopez Roques C."/>
            <person name="Donnadieu C."/>
            <person name="Postlethwait J."/>
            <person name="Bobe J."/>
            <person name="Verreycken H."/>
            <person name="Guiguen Y."/>
        </authorList>
    </citation>
    <scope>NUCLEOTIDE SEQUENCE [LARGE SCALE GENOMIC DNA]</scope>
    <source>
        <strain evidence="19">Up_M1</strain>
        <tissue evidence="19">Testis</tissue>
    </source>
</reference>
<dbReference type="SUPFAM" id="SSF48726">
    <property type="entry name" value="Immunoglobulin"/>
    <property type="match status" value="2"/>
</dbReference>
<dbReference type="SMART" id="SM00409">
    <property type="entry name" value="IG"/>
    <property type="match status" value="2"/>
</dbReference>
<dbReference type="PANTHER" id="PTHR47011:SF1">
    <property type="entry name" value="CD226 ANTIGEN"/>
    <property type="match status" value="1"/>
</dbReference>
<evidence type="ECO:0000256" key="16">
    <source>
        <dbReference type="SAM" id="Phobius"/>
    </source>
</evidence>
<dbReference type="Pfam" id="PF07686">
    <property type="entry name" value="V-set"/>
    <property type="match status" value="2"/>
</dbReference>
<keyword evidence="5 16" id="KW-0812">Transmembrane</keyword>
<evidence type="ECO:0000259" key="18">
    <source>
        <dbReference type="PROSITE" id="PS50835"/>
    </source>
</evidence>
<protein>
    <recommendedName>
        <fullName evidence="18">Ig-like domain-containing protein</fullName>
    </recommendedName>
</protein>
<accession>A0ABD0XX73</accession>
<evidence type="ECO:0000256" key="1">
    <source>
        <dbReference type="ARBA" id="ARBA00004251"/>
    </source>
</evidence>
<dbReference type="InterPro" id="IPR013106">
    <property type="entry name" value="Ig_V-set"/>
</dbReference>
<comment type="function">
    <text evidence="14">Cell adhesion molecule that promotes cell-cell contacts and plays important roles in the development of the nervous system. Acts by forming homophilic or heterophilic trans-dimers.</text>
</comment>
<dbReference type="InterPro" id="IPR007110">
    <property type="entry name" value="Ig-like_dom"/>
</dbReference>
<keyword evidence="8" id="KW-0130">Cell adhesion</keyword>
<evidence type="ECO:0000256" key="10">
    <source>
        <dbReference type="ARBA" id="ARBA00022989"/>
    </source>
</evidence>
<feature type="domain" description="Ig-like" evidence="18">
    <location>
        <begin position="8"/>
        <end position="131"/>
    </location>
</feature>
<sequence length="359" mass="40818">METVPKDPWYFMVLLIFLSILKVSFQQRDGATTVKLAEGMVLGCVCPWDGNLSMVSWTKLIHFEKAPVAVLHPEYGVHISSAYQTRIKFLKSTPMDGSITVRKVTPDDTGLYRCSVQTFPHGSWTTDVRVDMHKETAVDSVTEDDEDVPASETELIKADTELIVQRSDNLTITCNCPHNVTIYQVTLEKLDRSSTSGMALMAMCQLKDGRLLEVNYTARGRVSCSERLDTSLHLENVVEDDRGLYQCRINTDTGEQITTVLLTVLRQVEISLSVYVIYVAGGTAGLLVLLSAIITLVRCQRKNRREESRIKFHTAQRRLCNEYENVPVYDKMRKATNWREDRPVYANINTVPHHTRRKR</sequence>
<comment type="caution">
    <text evidence="19">The sequence shown here is derived from an EMBL/GenBank/DDBJ whole genome shotgun (WGS) entry which is preliminary data.</text>
</comment>
<dbReference type="InterPro" id="IPR036179">
    <property type="entry name" value="Ig-like_dom_sf"/>
</dbReference>
<name>A0ABD0XX73_UMBPY</name>
<dbReference type="InterPro" id="IPR003599">
    <property type="entry name" value="Ig_sub"/>
</dbReference>
<dbReference type="EMBL" id="JAGEUA010000002">
    <property type="protein sequence ID" value="KAL1006656.1"/>
    <property type="molecule type" value="Genomic_DNA"/>
</dbReference>
<keyword evidence="10 16" id="KW-1133">Transmembrane helix</keyword>
<dbReference type="Gene3D" id="2.60.40.10">
    <property type="entry name" value="Immunoglobulins"/>
    <property type="match status" value="2"/>
</dbReference>
<dbReference type="GO" id="GO:0005912">
    <property type="term" value="C:adherens junction"/>
    <property type="evidence" value="ECO:0007669"/>
    <property type="project" value="UniProtKB-SubCell"/>
</dbReference>
<evidence type="ECO:0000256" key="2">
    <source>
        <dbReference type="ARBA" id="ARBA00004536"/>
    </source>
</evidence>
<evidence type="ECO:0000256" key="7">
    <source>
        <dbReference type="ARBA" id="ARBA00022737"/>
    </source>
</evidence>
<dbReference type="InterPro" id="IPR013783">
    <property type="entry name" value="Ig-like_fold"/>
</dbReference>
<comment type="similarity">
    <text evidence="3">Belongs to the nectin family.</text>
</comment>
<evidence type="ECO:0000256" key="3">
    <source>
        <dbReference type="ARBA" id="ARBA00007810"/>
    </source>
</evidence>
<comment type="subunit">
    <text evidence="15">Cis- and trans-homodimer. Can form trans-heterodimers.</text>
</comment>
<evidence type="ECO:0000256" key="4">
    <source>
        <dbReference type="ARBA" id="ARBA00022475"/>
    </source>
</evidence>
<comment type="subcellular location">
    <subcellularLocation>
        <location evidence="2">Cell junction</location>
        <location evidence="2">Adherens junction</location>
    </subcellularLocation>
    <subcellularLocation>
        <location evidence="1">Cell membrane</location>
        <topology evidence="1">Single-pass type I membrane protein</topology>
    </subcellularLocation>
</comment>
<keyword evidence="4" id="KW-1003">Cell membrane</keyword>
<dbReference type="GO" id="GO:0007155">
    <property type="term" value="P:cell adhesion"/>
    <property type="evidence" value="ECO:0007669"/>
    <property type="project" value="UniProtKB-KW"/>
</dbReference>
<dbReference type="FunFam" id="2.60.40.10:FF:000304">
    <property type="entry name" value="Nectin cell adhesion molecule 1"/>
    <property type="match status" value="1"/>
</dbReference>
<dbReference type="PANTHER" id="PTHR47011">
    <property type="entry name" value="CD226 ANTIGEN"/>
    <property type="match status" value="1"/>
</dbReference>
<evidence type="ECO:0000256" key="8">
    <source>
        <dbReference type="ARBA" id="ARBA00022889"/>
    </source>
</evidence>
<evidence type="ECO:0000313" key="19">
    <source>
        <dbReference type="EMBL" id="KAL1006656.1"/>
    </source>
</evidence>